<dbReference type="SUPFAM" id="SSF56112">
    <property type="entry name" value="Protein kinase-like (PK-like)"/>
    <property type="match status" value="1"/>
</dbReference>
<dbReference type="SMART" id="SM00220">
    <property type="entry name" value="S_TKc"/>
    <property type="match status" value="1"/>
</dbReference>
<keyword evidence="4" id="KW-0067">ATP-binding</keyword>
<dbReference type="InterPro" id="IPR000719">
    <property type="entry name" value="Prot_kinase_dom"/>
</dbReference>
<dbReference type="PROSITE" id="PS00108">
    <property type="entry name" value="PROTEIN_KINASE_ST"/>
    <property type="match status" value="1"/>
</dbReference>
<evidence type="ECO:0000256" key="4">
    <source>
        <dbReference type="ARBA" id="ARBA00022840"/>
    </source>
</evidence>
<feature type="domain" description="Protein kinase" evidence="5">
    <location>
        <begin position="1"/>
        <end position="232"/>
    </location>
</feature>
<accession>A0AAD5GRW6</accession>
<evidence type="ECO:0000256" key="1">
    <source>
        <dbReference type="ARBA" id="ARBA00022679"/>
    </source>
</evidence>
<dbReference type="GO" id="GO:0004672">
    <property type="term" value="F:protein kinase activity"/>
    <property type="evidence" value="ECO:0007669"/>
    <property type="project" value="InterPro"/>
</dbReference>
<keyword evidence="2" id="KW-0547">Nucleotide-binding</keyword>
<protein>
    <recommendedName>
        <fullName evidence="5">Protein kinase domain-containing protein</fullName>
    </recommendedName>
</protein>
<dbReference type="PIRSF" id="PIRSF000654">
    <property type="entry name" value="Integrin-linked_kinase"/>
    <property type="match status" value="1"/>
</dbReference>
<dbReference type="GO" id="GO:0005524">
    <property type="term" value="F:ATP binding"/>
    <property type="evidence" value="ECO:0007669"/>
    <property type="project" value="UniProtKB-KW"/>
</dbReference>
<evidence type="ECO:0000256" key="3">
    <source>
        <dbReference type="ARBA" id="ARBA00022777"/>
    </source>
</evidence>
<dbReference type="Pfam" id="PF00069">
    <property type="entry name" value="Pkinase"/>
    <property type="match status" value="1"/>
</dbReference>
<evidence type="ECO:0000313" key="7">
    <source>
        <dbReference type="Proteomes" id="UP001206925"/>
    </source>
</evidence>
<name>A0AAD5GRW6_AMBAR</name>
<proteinExistence type="predicted"/>
<dbReference type="PROSITE" id="PS50011">
    <property type="entry name" value="PROTEIN_KINASE_DOM"/>
    <property type="match status" value="1"/>
</dbReference>
<dbReference type="InterPro" id="IPR011009">
    <property type="entry name" value="Kinase-like_dom_sf"/>
</dbReference>
<evidence type="ECO:0000313" key="6">
    <source>
        <dbReference type="EMBL" id="KAI7751089.1"/>
    </source>
</evidence>
<evidence type="ECO:0000256" key="2">
    <source>
        <dbReference type="ARBA" id="ARBA00022741"/>
    </source>
</evidence>
<dbReference type="PANTHER" id="PTHR47973">
    <property type="entry name" value="CYSTEINE-RICH RECEPTOR-LIKE PROTEIN KINASE 3"/>
    <property type="match status" value="1"/>
</dbReference>
<gene>
    <name evidence="6" type="ORF">M8C21_020494</name>
</gene>
<sequence length="252" mass="28847">MQLLGWSDDGPELLLVLEYMPQGSLDKFLWGVKRGTLNWSHRFGIISGIARGLAYLHGESHNVKIIHRDIKPHNILLDKDLQPKIADFGLARFQSENQSQVTTQFAGTLGYTAPEYATFGHLSDKVDTYSFGIVVLEIISGRRSTDVNYDGHDNHYLLQHAWQLYERGTHIELTDETLDREEYEEEDVIKIIEIALKCTQSPITSRPTMSEVVLMLSCGRSLELTQMTRPTIIVPERKIRLTPKGLRKLYFF</sequence>
<dbReference type="FunFam" id="1.10.510.10:FF:000336">
    <property type="entry name" value="Cysteine-rich receptor-like protein kinase 2"/>
    <property type="match status" value="1"/>
</dbReference>
<dbReference type="EMBL" id="JAMZMK010005982">
    <property type="protein sequence ID" value="KAI7751089.1"/>
    <property type="molecule type" value="Genomic_DNA"/>
</dbReference>
<keyword evidence="1" id="KW-0808">Transferase</keyword>
<dbReference type="Proteomes" id="UP001206925">
    <property type="component" value="Unassembled WGS sequence"/>
</dbReference>
<dbReference type="InterPro" id="IPR008271">
    <property type="entry name" value="Ser/Thr_kinase_AS"/>
</dbReference>
<evidence type="ECO:0000259" key="5">
    <source>
        <dbReference type="PROSITE" id="PS50011"/>
    </source>
</evidence>
<dbReference type="AlphaFoldDB" id="A0AAD5GRW6"/>
<reference evidence="6" key="1">
    <citation type="submission" date="2022-06" db="EMBL/GenBank/DDBJ databases">
        <title>Uncovering the hologenomic basis of an extraordinary plant invasion.</title>
        <authorList>
            <person name="Bieker V.C."/>
            <person name="Martin M.D."/>
            <person name="Gilbert T."/>
            <person name="Hodgins K."/>
            <person name="Battlay P."/>
            <person name="Petersen B."/>
            <person name="Wilson J."/>
        </authorList>
    </citation>
    <scope>NUCLEOTIDE SEQUENCE</scope>
    <source>
        <strain evidence="6">AA19_3_7</strain>
        <tissue evidence="6">Leaf</tissue>
    </source>
</reference>
<comment type="caution">
    <text evidence="6">The sequence shown here is derived from an EMBL/GenBank/DDBJ whole genome shotgun (WGS) entry which is preliminary data.</text>
</comment>
<keyword evidence="7" id="KW-1185">Reference proteome</keyword>
<organism evidence="6 7">
    <name type="scientific">Ambrosia artemisiifolia</name>
    <name type="common">Common ragweed</name>
    <dbReference type="NCBI Taxonomy" id="4212"/>
    <lineage>
        <taxon>Eukaryota</taxon>
        <taxon>Viridiplantae</taxon>
        <taxon>Streptophyta</taxon>
        <taxon>Embryophyta</taxon>
        <taxon>Tracheophyta</taxon>
        <taxon>Spermatophyta</taxon>
        <taxon>Magnoliopsida</taxon>
        <taxon>eudicotyledons</taxon>
        <taxon>Gunneridae</taxon>
        <taxon>Pentapetalae</taxon>
        <taxon>asterids</taxon>
        <taxon>campanulids</taxon>
        <taxon>Asterales</taxon>
        <taxon>Asteraceae</taxon>
        <taxon>Asteroideae</taxon>
        <taxon>Heliantheae alliance</taxon>
        <taxon>Heliantheae</taxon>
        <taxon>Ambrosia</taxon>
    </lineage>
</organism>
<keyword evidence="3" id="KW-0418">Kinase</keyword>
<dbReference type="InterPro" id="IPR052059">
    <property type="entry name" value="CR_Ser/Thr_kinase"/>
</dbReference>
<dbReference type="Gene3D" id="1.10.510.10">
    <property type="entry name" value="Transferase(Phosphotransferase) domain 1"/>
    <property type="match status" value="1"/>
</dbReference>